<dbReference type="Pfam" id="PF02080">
    <property type="entry name" value="TrkA_C"/>
    <property type="match status" value="1"/>
</dbReference>
<dbReference type="PANTHER" id="PTHR43833">
    <property type="entry name" value="POTASSIUM CHANNEL PROTEIN 2-RELATED-RELATED"/>
    <property type="match status" value="1"/>
</dbReference>
<evidence type="ECO:0000256" key="1">
    <source>
        <dbReference type="SAM" id="MobiDB-lite"/>
    </source>
</evidence>
<dbReference type="Pfam" id="PF02254">
    <property type="entry name" value="TrkA_N"/>
    <property type="match status" value="1"/>
</dbReference>
<dbReference type="InterPro" id="IPR003148">
    <property type="entry name" value="RCK_N"/>
</dbReference>
<sequence>MSSQLHAMRRRRGKRAAATHAPAEHHRDQRVAVVGLGRFGTSLAEELMRRGWDVLGIDSDERLVQQHRDVLTHVVLADATDEEVLRQLGVHEFPRAVVAIGTQIEASILTTSNLLELGVRNLWAKAISRQHGKILERLGAHHVILPEHEMGERVAHLVTGRMLNFIEFDDDYALVKTIAPRSTTGMPLSESGVRREHGVTVVGVKRPGQQFTHATAETVVHPGDVIVVTGRTAAVEAFAELT</sequence>
<evidence type="ECO:0000259" key="2">
    <source>
        <dbReference type="PROSITE" id="PS51201"/>
    </source>
</evidence>
<dbReference type="RefSeq" id="WP_122183199.1">
    <property type="nucleotide sequence ID" value="NZ_RFFJ01000031.1"/>
</dbReference>
<feature type="domain" description="RCK C-terminal" evidence="3">
    <location>
        <begin position="160"/>
        <end position="242"/>
    </location>
</feature>
<evidence type="ECO:0000313" key="4">
    <source>
        <dbReference type="EMBL" id="RMI42771.1"/>
    </source>
</evidence>
<protein>
    <submittedName>
        <fullName evidence="4">TrkA family potassium uptake protein</fullName>
    </submittedName>
</protein>
<comment type="caution">
    <text evidence="4">The sequence shown here is derived from an EMBL/GenBank/DDBJ whole genome shotgun (WGS) entry which is preliminary data.</text>
</comment>
<dbReference type="PROSITE" id="PS51201">
    <property type="entry name" value="RCK_N"/>
    <property type="match status" value="1"/>
</dbReference>
<dbReference type="InterPro" id="IPR036721">
    <property type="entry name" value="RCK_C_sf"/>
</dbReference>
<dbReference type="PROSITE" id="PS51202">
    <property type="entry name" value="RCK_C"/>
    <property type="match status" value="1"/>
</dbReference>
<organism evidence="4 5">
    <name type="scientific">Streptomyces triticirhizae</name>
    <dbReference type="NCBI Taxonomy" id="2483353"/>
    <lineage>
        <taxon>Bacteria</taxon>
        <taxon>Bacillati</taxon>
        <taxon>Actinomycetota</taxon>
        <taxon>Actinomycetes</taxon>
        <taxon>Kitasatosporales</taxon>
        <taxon>Streptomycetaceae</taxon>
        <taxon>Streptomyces</taxon>
    </lineage>
</organism>
<feature type="compositionally biased region" description="Basic residues" evidence="1">
    <location>
        <begin position="7"/>
        <end position="17"/>
    </location>
</feature>
<evidence type="ECO:0000313" key="5">
    <source>
        <dbReference type="Proteomes" id="UP000278673"/>
    </source>
</evidence>
<name>A0A3M2LZ63_9ACTN</name>
<dbReference type="Gene3D" id="3.30.70.1450">
    <property type="entry name" value="Regulator of K+ conductance, C-terminal domain"/>
    <property type="match status" value="1"/>
</dbReference>
<dbReference type="GO" id="GO:0008324">
    <property type="term" value="F:monoatomic cation transmembrane transporter activity"/>
    <property type="evidence" value="ECO:0007669"/>
    <property type="project" value="InterPro"/>
</dbReference>
<feature type="domain" description="RCK N-terminal" evidence="2">
    <location>
        <begin position="28"/>
        <end position="150"/>
    </location>
</feature>
<gene>
    <name evidence="4" type="ORF">EBN88_08555</name>
</gene>
<dbReference type="InterPro" id="IPR050721">
    <property type="entry name" value="Trk_Ktr_HKT_K-transport"/>
</dbReference>
<feature type="region of interest" description="Disordered" evidence="1">
    <location>
        <begin position="1"/>
        <end position="26"/>
    </location>
</feature>
<dbReference type="Proteomes" id="UP000278673">
    <property type="component" value="Unassembled WGS sequence"/>
</dbReference>
<evidence type="ECO:0000259" key="3">
    <source>
        <dbReference type="PROSITE" id="PS51202"/>
    </source>
</evidence>
<dbReference type="GO" id="GO:0006813">
    <property type="term" value="P:potassium ion transport"/>
    <property type="evidence" value="ECO:0007669"/>
    <property type="project" value="InterPro"/>
</dbReference>
<dbReference type="PANTHER" id="PTHR43833:SF7">
    <property type="entry name" value="KTR SYSTEM POTASSIUM UPTAKE PROTEIN C"/>
    <property type="match status" value="1"/>
</dbReference>
<accession>A0A3M2LZ63</accession>
<reference evidence="4 5" key="1">
    <citation type="submission" date="2018-10" db="EMBL/GenBank/DDBJ databases">
        <title>Isolation, diversity and antifungal activity of actinobacteria from wheat.</title>
        <authorList>
            <person name="Han C."/>
        </authorList>
    </citation>
    <scope>NUCLEOTIDE SEQUENCE [LARGE SCALE GENOMIC DNA]</scope>
    <source>
        <strain evidence="4 5">NEAU-YY642</strain>
    </source>
</reference>
<dbReference type="InterPro" id="IPR006037">
    <property type="entry name" value="RCK_C"/>
</dbReference>
<dbReference type="AlphaFoldDB" id="A0A3M2LZ63"/>
<dbReference type="SUPFAM" id="SSF51735">
    <property type="entry name" value="NAD(P)-binding Rossmann-fold domains"/>
    <property type="match status" value="1"/>
</dbReference>
<keyword evidence="5" id="KW-1185">Reference proteome</keyword>
<dbReference type="Gene3D" id="3.40.50.720">
    <property type="entry name" value="NAD(P)-binding Rossmann-like Domain"/>
    <property type="match status" value="1"/>
</dbReference>
<proteinExistence type="predicted"/>
<dbReference type="InterPro" id="IPR036291">
    <property type="entry name" value="NAD(P)-bd_dom_sf"/>
</dbReference>
<dbReference type="EMBL" id="RFFJ01000031">
    <property type="protein sequence ID" value="RMI42771.1"/>
    <property type="molecule type" value="Genomic_DNA"/>
</dbReference>
<dbReference type="SUPFAM" id="SSF116726">
    <property type="entry name" value="TrkA C-terminal domain-like"/>
    <property type="match status" value="1"/>
</dbReference>